<dbReference type="Gene3D" id="3.90.70.10">
    <property type="entry name" value="Cysteine proteinases"/>
    <property type="match status" value="1"/>
</dbReference>
<dbReference type="InterPro" id="IPR000169">
    <property type="entry name" value="Pept_cys_AS"/>
</dbReference>
<dbReference type="PANTHER" id="PTHR12411">
    <property type="entry name" value="CYSTEINE PROTEASE FAMILY C1-RELATED"/>
    <property type="match status" value="1"/>
</dbReference>
<dbReference type="Pfam" id="PF08246">
    <property type="entry name" value="Inhibitor_I29"/>
    <property type="match status" value="1"/>
</dbReference>
<dbReference type="InterPro" id="IPR000668">
    <property type="entry name" value="Peptidase_C1A_C"/>
</dbReference>
<evidence type="ECO:0008006" key="11">
    <source>
        <dbReference type="Google" id="ProtNLM"/>
    </source>
</evidence>
<sequence length="271" mass="29904">MNYGKSYGDMDERIRMTIFYNNLRKIKEHNEKYAKGEATYEMGINRFADWAKEEFLAFLTPFNTNKVEKNYTIFGSFKELQVADAIDWRKKGAVTKVKDQGQCGSCWAFSTVGSVEGQNYLKSGNLISLSPQQLVDCDASDGGCDGGLMDSAFKYIKQHGIESNEDYPYRGSDGSCKHDESKSVLKVQGFVDVPANETSLQAAVGTIGPISVAIDATDLQFYSSGILKDGHCTSDHLNHGVVAVGYGSEHGQDYWIIKNSWSEGWGEGGIC</sequence>
<evidence type="ECO:0000313" key="10">
    <source>
        <dbReference type="Proteomes" id="UP001162164"/>
    </source>
</evidence>
<organism evidence="9 10">
    <name type="scientific">Molorchus minor</name>
    <dbReference type="NCBI Taxonomy" id="1323400"/>
    <lineage>
        <taxon>Eukaryota</taxon>
        <taxon>Metazoa</taxon>
        <taxon>Ecdysozoa</taxon>
        <taxon>Arthropoda</taxon>
        <taxon>Hexapoda</taxon>
        <taxon>Insecta</taxon>
        <taxon>Pterygota</taxon>
        <taxon>Neoptera</taxon>
        <taxon>Endopterygota</taxon>
        <taxon>Coleoptera</taxon>
        <taxon>Polyphaga</taxon>
        <taxon>Cucujiformia</taxon>
        <taxon>Chrysomeloidea</taxon>
        <taxon>Cerambycidae</taxon>
        <taxon>Lamiinae</taxon>
        <taxon>Monochamini</taxon>
        <taxon>Molorchus</taxon>
    </lineage>
</organism>
<evidence type="ECO:0000256" key="4">
    <source>
        <dbReference type="ARBA" id="ARBA00022807"/>
    </source>
</evidence>
<dbReference type="InterPro" id="IPR039417">
    <property type="entry name" value="Peptidase_C1A_papain-like"/>
</dbReference>
<dbReference type="InterPro" id="IPR038765">
    <property type="entry name" value="Papain-like_cys_pep_sf"/>
</dbReference>
<keyword evidence="2" id="KW-0645">Protease</keyword>
<keyword evidence="10" id="KW-1185">Reference proteome</keyword>
<evidence type="ECO:0000256" key="2">
    <source>
        <dbReference type="ARBA" id="ARBA00022670"/>
    </source>
</evidence>
<dbReference type="InterPro" id="IPR025660">
    <property type="entry name" value="Pept_his_AS"/>
</dbReference>
<feature type="domain" description="Cathepsin propeptide inhibitor" evidence="8">
    <location>
        <begin position="1"/>
        <end position="55"/>
    </location>
</feature>
<dbReference type="CDD" id="cd02248">
    <property type="entry name" value="Peptidase_C1A"/>
    <property type="match status" value="1"/>
</dbReference>
<dbReference type="SUPFAM" id="SSF54001">
    <property type="entry name" value="Cysteine proteinases"/>
    <property type="match status" value="1"/>
</dbReference>
<dbReference type="Proteomes" id="UP001162164">
    <property type="component" value="Unassembled WGS sequence"/>
</dbReference>
<keyword evidence="4" id="KW-0788">Thiol protease</keyword>
<keyword evidence="6" id="KW-1015">Disulfide bond</keyword>
<dbReference type="EMBL" id="JAPWTJ010000043">
    <property type="protein sequence ID" value="KAJ8984232.1"/>
    <property type="molecule type" value="Genomic_DNA"/>
</dbReference>
<dbReference type="Pfam" id="PF00112">
    <property type="entry name" value="Peptidase_C1"/>
    <property type="match status" value="1"/>
</dbReference>
<dbReference type="SMART" id="SM00848">
    <property type="entry name" value="Inhibitor_I29"/>
    <property type="match status" value="1"/>
</dbReference>
<evidence type="ECO:0000313" key="9">
    <source>
        <dbReference type="EMBL" id="KAJ8984232.1"/>
    </source>
</evidence>
<accession>A0ABQ9K3T1</accession>
<reference evidence="9" key="1">
    <citation type="journal article" date="2023" name="Insect Mol. Biol.">
        <title>Genome sequencing provides insights into the evolution of gene families encoding plant cell wall-degrading enzymes in longhorned beetles.</title>
        <authorList>
            <person name="Shin N.R."/>
            <person name="Okamura Y."/>
            <person name="Kirsch R."/>
            <person name="Pauchet Y."/>
        </authorList>
    </citation>
    <scope>NUCLEOTIDE SEQUENCE</scope>
    <source>
        <strain evidence="9">MMC_N1</strain>
    </source>
</reference>
<name>A0ABQ9K3T1_9CUCU</name>
<evidence type="ECO:0000256" key="6">
    <source>
        <dbReference type="ARBA" id="ARBA00023157"/>
    </source>
</evidence>
<evidence type="ECO:0000256" key="1">
    <source>
        <dbReference type="ARBA" id="ARBA00008455"/>
    </source>
</evidence>
<dbReference type="PRINTS" id="PR00705">
    <property type="entry name" value="PAPAIN"/>
</dbReference>
<dbReference type="PROSITE" id="PS00639">
    <property type="entry name" value="THIOL_PROTEASE_HIS"/>
    <property type="match status" value="1"/>
</dbReference>
<dbReference type="InterPro" id="IPR013201">
    <property type="entry name" value="Prot_inhib_I29"/>
</dbReference>
<comment type="similarity">
    <text evidence="1">Belongs to the peptidase C1 family.</text>
</comment>
<feature type="domain" description="Peptidase C1A papain C-terminal" evidence="7">
    <location>
        <begin position="82"/>
        <end position="270"/>
    </location>
</feature>
<comment type="caution">
    <text evidence="9">The sequence shown here is derived from an EMBL/GenBank/DDBJ whole genome shotgun (WGS) entry which is preliminary data.</text>
</comment>
<evidence type="ECO:0000259" key="8">
    <source>
        <dbReference type="SMART" id="SM00848"/>
    </source>
</evidence>
<keyword evidence="3" id="KW-0378">Hydrolase</keyword>
<dbReference type="InterPro" id="IPR013128">
    <property type="entry name" value="Peptidase_C1A"/>
</dbReference>
<gene>
    <name evidence="9" type="ORF">NQ317_007464</name>
</gene>
<evidence type="ECO:0000259" key="7">
    <source>
        <dbReference type="SMART" id="SM00645"/>
    </source>
</evidence>
<dbReference type="PROSITE" id="PS00139">
    <property type="entry name" value="THIOL_PROTEASE_CYS"/>
    <property type="match status" value="1"/>
</dbReference>
<evidence type="ECO:0000256" key="5">
    <source>
        <dbReference type="ARBA" id="ARBA00023145"/>
    </source>
</evidence>
<keyword evidence="5" id="KW-0865">Zymogen</keyword>
<evidence type="ECO:0000256" key="3">
    <source>
        <dbReference type="ARBA" id="ARBA00022801"/>
    </source>
</evidence>
<proteinExistence type="inferred from homology"/>
<dbReference type="SMART" id="SM00645">
    <property type="entry name" value="Pept_C1"/>
    <property type="match status" value="1"/>
</dbReference>
<protein>
    <recommendedName>
        <fullName evidence="11">Cathepsin L</fullName>
    </recommendedName>
</protein>